<dbReference type="RefSeq" id="WP_248354390.1">
    <property type="nucleotide sequence ID" value="NZ_AP025591.1"/>
</dbReference>
<evidence type="ECO:0000256" key="5">
    <source>
        <dbReference type="ARBA" id="ARBA00022840"/>
    </source>
</evidence>
<evidence type="ECO:0000256" key="4">
    <source>
        <dbReference type="ARBA" id="ARBA00022741"/>
    </source>
</evidence>
<evidence type="ECO:0000256" key="2">
    <source>
        <dbReference type="ARBA" id="ARBA00012074"/>
    </source>
</evidence>
<evidence type="ECO:0000256" key="1">
    <source>
        <dbReference type="ARBA" id="ARBA00001210"/>
    </source>
</evidence>
<dbReference type="InterPro" id="IPR017555">
    <property type="entry name" value="TriPribosyl-deP-CoA_syn"/>
</dbReference>
<comment type="catalytic activity">
    <reaction evidence="1">
        <text>3'-dephospho-CoA + ATP = 2'-(5''-triphospho-alpha-D-ribosyl)-3'-dephospho-CoA + adenine</text>
        <dbReference type="Rhea" id="RHEA:15117"/>
        <dbReference type="ChEBI" id="CHEBI:16708"/>
        <dbReference type="ChEBI" id="CHEBI:30616"/>
        <dbReference type="ChEBI" id="CHEBI:57328"/>
        <dbReference type="ChEBI" id="CHEBI:61378"/>
        <dbReference type="EC" id="2.4.2.52"/>
    </reaction>
</comment>
<keyword evidence="5" id="KW-0067">ATP-binding</keyword>
<evidence type="ECO:0000313" key="7">
    <source>
        <dbReference type="Proteomes" id="UP001162891"/>
    </source>
</evidence>
<proteinExistence type="inferred from homology"/>
<dbReference type="HAMAP" id="MF_01883">
    <property type="entry name" value="MdcB"/>
    <property type="match status" value="1"/>
</dbReference>
<gene>
    <name evidence="6" type="primary">mdcB</name>
    <name evidence="6" type="ORF">AMOR_44960</name>
</gene>
<dbReference type="Gene3D" id="1.10.4200.10">
    <property type="entry name" value="Triphosphoribosyl-dephospho-CoA protein"/>
    <property type="match status" value="2"/>
</dbReference>
<dbReference type="Pfam" id="PF01874">
    <property type="entry name" value="CitG"/>
    <property type="match status" value="1"/>
</dbReference>
<organism evidence="6 7">
    <name type="scientific">Anaeromyxobacter oryzae</name>
    <dbReference type="NCBI Taxonomy" id="2918170"/>
    <lineage>
        <taxon>Bacteria</taxon>
        <taxon>Pseudomonadati</taxon>
        <taxon>Myxococcota</taxon>
        <taxon>Myxococcia</taxon>
        <taxon>Myxococcales</taxon>
        <taxon>Cystobacterineae</taxon>
        <taxon>Anaeromyxobacteraceae</taxon>
        <taxon>Anaeromyxobacter</taxon>
    </lineage>
</organism>
<dbReference type="NCBIfam" id="TIGR03132">
    <property type="entry name" value="malonate_mdcB"/>
    <property type="match status" value="1"/>
</dbReference>
<keyword evidence="4" id="KW-0547">Nucleotide-binding</keyword>
<dbReference type="EMBL" id="AP025591">
    <property type="protein sequence ID" value="BDG05500.1"/>
    <property type="molecule type" value="Genomic_DNA"/>
</dbReference>
<keyword evidence="7" id="KW-1185">Reference proteome</keyword>
<accession>A0ABN6MZ04</accession>
<name>A0ABN6MZ04_9BACT</name>
<dbReference type="InterPro" id="IPR002736">
    <property type="entry name" value="CitG"/>
</dbReference>
<keyword evidence="3" id="KW-0808">Transferase</keyword>
<reference evidence="7" key="1">
    <citation type="journal article" date="2022" name="Int. J. Syst. Evol. Microbiol.">
        <title>Anaeromyxobacter oryzae sp. nov., Anaeromyxobacter diazotrophicus sp. nov. and Anaeromyxobacter paludicola sp. nov., isolated from paddy soils.</title>
        <authorList>
            <person name="Itoh H."/>
            <person name="Xu Z."/>
            <person name="Mise K."/>
            <person name="Masuda Y."/>
            <person name="Ushijima N."/>
            <person name="Hayakawa C."/>
            <person name="Shiratori Y."/>
            <person name="Senoo K."/>
        </authorList>
    </citation>
    <scope>NUCLEOTIDE SEQUENCE [LARGE SCALE GENOMIC DNA]</scope>
    <source>
        <strain evidence="7">Red232</strain>
    </source>
</reference>
<protein>
    <recommendedName>
        <fullName evidence="2">triphosphoribosyl-dephospho-CoA synthase</fullName>
        <ecNumber evidence="2">2.4.2.52</ecNumber>
    </recommendedName>
</protein>
<sequence>MKAAAPATREPRLAKAAEVIARAAAAALREELATAPKPGLVTLRDPGAHRDMDARTFLASLRALRPDLAAAACAGVEGAPFEALRALGRAAEARMLVATGGVNTHRGAIFGLGLLAAAAGRLAAAGRPWTAPALADTVREAFSAGIWTALPPAPGSHGAGVARRYGAGGAREEAAAGFPHVMAVGVPALRASLARGAGRRAAAVQCLLALVATVPDTNVLHRGGPTGLAFARAAARVFLRDGGVHRDGWEVRARAIHEAFVRRGISPGGSADLLAASLFVHRLDRMGAPG</sequence>
<dbReference type="Proteomes" id="UP001162891">
    <property type="component" value="Chromosome"/>
</dbReference>
<evidence type="ECO:0000256" key="3">
    <source>
        <dbReference type="ARBA" id="ARBA00022679"/>
    </source>
</evidence>
<dbReference type="PANTHER" id="PTHR30201">
    <property type="entry name" value="TRIPHOSPHORIBOSYL-DEPHOSPHO-COA SYNTHASE"/>
    <property type="match status" value="1"/>
</dbReference>
<dbReference type="PANTHER" id="PTHR30201:SF2">
    <property type="entry name" value="2-(5''-TRIPHOSPHORIBOSYL)-3'-DEPHOSPHOCOENZYME-A SYNTHASE"/>
    <property type="match status" value="1"/>
</dbReference>
<dbReference type="EC" id="2.4.2.52" evidence="2"/>
<evidence type="ECO:0000313" key="6">
    <source>
        <dbReference type="EMBL" id="BDG05500.1"/>
    </source>
</evidence>